<reference evidence="2" key="1">
    <citation type="submission" date="2020-06" db="EMBL/GenBank/DDBJ databases">
        <title>Legume-microbial interactions unlock mineral nutrients during tropical forest succession.</title>
        <authorList>
            <person name="Epihov D.Z."/>
        </authorList>
    </citation>
    <scope>NUCLEOTIDE SEQUENCE [LARGE SCALE GENOMIC DNA]</scope>
    <source>
        <strain evidence="2">Pan2503</strain>
    </source>
</reference>
<feature type="region of interest" description="Disordered" evidence="1">
    <location>
        <begin position="16"/>
        <end position="48"/>
    </location>
</feature>
<dbReference type="Proteomes" id="UP000567293">
    <property type="component" value="Unassembled WGS sequence"/>
</dbReference>
<dbReference type="AlphaFoldDB" id="A0A7V8NQB4"/>
<proteinExistence type="predicted"/>
<evidence type="ECO:0008006" key="4">
    <source>
        <dbReference type="Google" id="ProtNLM"/>
    </source>
</evidence>
<protein>
    <recommendedName>
        <fullName evidence="4">Peptidase S12 Pab87-related C-terminal domain-containing protein</fullName>
    </recommendedName>
</protein>
<evidence type="ECO:0000256" key="1">
    <source>
        <dbReference type="SAM" id="MobiDB-lite"/>
    </source>
</evidence>
<evidence type="ECO:0000313" key="2">
    <source>
        <dbReference type="EMBL" id="MBA0085552.1"/>
    </source>
</evidence>
<dbReference type="EMBL" id="JACDQQ010001089">
    <property type="protein sequence ID" value="MBA0085552.1"/>
    <property type="molecule type" value="Genomic_DNA"/>
</dbReference>
<keyword evidence="3" id="KW-1185">Reference proteome</keyword>
<organism evidence="2 3">
    <name type="scientific">Candidatus Acidiferrum panamense</name>
    <dbReference type="NCBI Taxonomy" id="2741543"/>
    <lineage>
        <taxon>Bacteria</taxon>
        <taxon>Pseudomonadati</taxon>
        <taxon>Acidobacteriota</taxon>
        <taxon>Terriglobia</taxon>
        <taxon>Candidatus Acidiferrales</taxon>
        <taxon>Candidatus Acidiferrum</taxon>
    </lineage>
</organism>
<gene>
    <name evidence="2" type="ORF">HRJ53_11200</name>
</gene>
<name>A0A7V8NQB4_9BACT</name>
<sequence>MVTACLSPNATAQWLDYPSPGIPRTPDGKANLTAPSPRQADGKPDLSGIWRGPGAGSYDRNIARDLKPADIQPWAEALYQERIRNMGKDAPRANCLPDPFVYYHMVDLARFVQTPGLLVILYQGTTNSVHRTVFLDGRRLPAEPNPAWMGYSVGRWEGDTLVVETAGFNDRGWLDIEGHPHTEALHITERFRRRDYGHMDLDVTIDDPGAFSKPFSLRIDKTLVPDTDLLESVCENDRSVTHMVGDTPARLPRQILSSYVGVYEYGPGREARISSESDLLFLQEGANPLKLPLAADSETNFISRTNGDRIDFVKDANGTVTGFIYHAGSGDRTAVRKR</sequence>
<evidence type="ECO:0000313" key="3">
    <source>
        <dbReference type="Proteomes" id="UP000567293"/>
    </source>
</evidence>
<accession>A0A7V8NQB4</accession>
<comment type="caution">
    <text evidence="2">The sequence shown here is derived from an EMBL/GenBank/DDBJ whole genome shotgun (WGS) entry which is preliminary data.</text>
</comment>